<gene>
    <name evidence="2" type="ORF">GTZ93_09260</name>
</gene>
<dbReference type="RefSeq" id="WP_139919540.1">
    <property type="nucleotide sequence ID" value="NZ_CBCSLE010000007.1"/>
</dbReference>
<comment type="caution">
    <text evidence="2">The sequence shown here is derived from an EMBL/GenBank/DDBJ whole genome shotgun (WGS) entry which is preliminary data.</text>
</comment>
<evidence type="ECO:0000256" key="1">
    <source>
        <dbReference type="SAM" id="Coils"/>
    </source>
</evidence>
<keyword evidence="3" id="KW-1185">Reference proteome</keyword>
<dbReference type="Proteomes" id="UP000537825">
    <property type="component" value="Unassembled WGS sequence"/>
</dbReference>
<evidence type="ECO:0000313" key="2">
    <source>
        <dbReference type="EMBL" id="NBC40020.1"/>
    </source>
</evidence>
<sequence length="1153" mass="129037">MSPQKNKHSPADKLINALRGNQDPYSVIKQARETLPPQQYGALLGWIHRNARLAREAFPAAYPKDFNNLHKYPTLPSIPPDQEFIWASTFLQAHTPTIKSFLNKSIEFQRAFLLDNYPLCENILNSIQDEFGQSLWLIKRRLCLLQAAAGLEAQKKYAESVQQGGELGLAGVIAYYVSVRVEPTVTPGQYFNFIKREFESLKIPFDLDSFLQYHAIPDISFSLESTACALRYEFSGTAIDYYEALVCLAPIFSIRAPEQFANNVAPHLATLHAHTGDGRIGGLLAVTGAPLKAAMPIATPRSIAATDALLKGDHQLAWTLANEILVQDPTESDALLTAAQAFARIQSKPERPDGPLFQKIIARLATVITKGSFSTDDVIDLAKRSINFFGDSWASAVIGQAGREISNHPDVKRGDITHYSALFAPRLHPIRAISLPAGGRERAYYLKHLEAQSPASSTQKHVLRVASRDTSLLEHQDDIQRDETLLRSAIQLYGAKRLNEALETCTRLEASNFDYYKRKAICISCRALLAADEPEQCADKITKHFADDRSIFDVLPIAEAAKALHAAPQRVEPGNISIPILFEMTSKHEKGKDDSECVFALLDFLNGHKIKRPSDLKNIKHLFPKSKLIYLLRNVCVESILDRSGLFGSSRALTEERLAICRLLTELDEAELETYQVEAKTLLQKLMLQKRIREVEQSKIYVDTDSIKRTVAEEINESFNRYVALRREKTEQTDSMDFLSMLRKHETGGLQGLFSLALPKNETTSIFVSMVSRLLKEYTLSPEHGLDKYLSVRIRHGTLAAHLRKPVDAAKLVSSRDIGSKGYKSNNYWADRLQLEDPKLRQAVAALIADFSEKFDHLVDEIKSWIQVRTNDNPNGFFDFPITDLSLKIMSEYVTPEVTADRLVDFIIEHFNSILDDCLSFLSGHITDIAKTRASALLDELEAKAEKLNDHHDFSEMTNAIRVAKTETRVAFDRVSTWFRRANTTENDPFQLADAIRIGIETVKIAAPNIAVDIPTQKESSLTIPGRSLATLADIFFIIFENIARHACLDRPTASVSFKTNGVSVYISVENELGHDFNLTEATTRISAIRADLKEGRHVASVSREGGTGFHKLAKLLDHDLGVIPDLDFGFTANSRFSVVFGLPIYHHENTLD</sequence>
<proteinExistence type="predicted"/>
<dbReference type="EMBL" id="JAAAPK010000002">
    <property type="protein sequence ID" value="NBC40020.1"/>
    <property type="molecule type" value="Genomic_DNA"/>
</dbReference>
<accession>A0A7X5BQM8</accession>
<organism evidence="2 3">
    <name type="scientific">Corallococcus exiguus</name>
    <dbReference type="NCBI Taxonomy" id="83462"/>
    <lineage>
        <taxon>Bacteria</taxon>
        <taxon>Pseudomonadati</taxon>
        <taxon>Myxococcota</taxon>
        <taxon>Myxococcia</taxon>
        <taxon>Myxococcales</taxon>
        <taxon>Cystobacterineae</taxon>
        <taxon>Myxococcaceae</taxon>
        <taxon>Corallococcus</taxon>
    </lineage>
</organism>
<keyword evidence="1" id="KW-0175">Coiled coil</keyword>
<reference evidence="2 3" key="1">
    <citation type="submission" date="2020-01" db="EMBL/GenBank/DDBJ databases">
        <title>The draft genome sequence of Corallococcus exiguus DSM 14696.</title>
        <authorList>
            <person name="Zhang X."/>
            <person name="Zhu H."/>
        </authorList>
    </citation>
    <scope>NUCLEOTIDE SEQUENCE [LARGE SCALE GENOMIC DNA]</scope>
    <source>
        <strain evidence="2 3">DSM 14696</strain>
    </source>
</reference>
<protein>
    <submittedName>
        <fullName evidence="2">Uncharacterized protein</fullName>
    </submittedName>
</protein>
<name>A0A7X5BQM8_9BACT</name>
<dbReference type="AlphaFoldDB" id="A0A7X5BQM8"/>
<feature type="coiled-coil region" evidence="1">
    <location>
        <begin position="931"/>
        <end position="958"/>
    </location>
</feature>
<evidence type="ECO:0000313" key="3">
    <source>
        <dbReference type="Proteomes" id="UP000537825"/>
    </source>
</evidence>